<dbReference type="PROSITE" id="PS51935">
    <property type="entry name" value="NLPC_P60"/>
    <property type="match status" value="1"/>
</dbReference>
<feature type="domain" description="LysM" evidence="9">
    <location>
        <begin position="26"/>
        <end position="69"/>
    </location>
</feature>
<evidence type="ECO:0000256" key="3">
    <source>
        <dbReference type="ARBA" id="ARBA00022729"/>
    </source>
</evidence>
<evidence type="ECO:0000256" key="1">
    <source>
        <dbReference type="ARBA" id="ARBA00007074"/>
    </source>
</evidence>
<dbReference type="InterPro" id="IPR038765">
    <property type="entry name" value="Papain-like_cys_pep_sf"/>
</dbReference>
<dbReference type="GO" id="GO:0071555">
    <property type="term" value="P:cell wall organization"/>
    <property type="evidence" value="ECO:0007669"/>
    <property type="project" value="UniProtKB-KW"/>
</dbReference>
<dbReference type="FunFam" id="3.90.1720.10:FF:000009">
    <property type="entry name" value="Peptidoglycan endopeptidase LytF"/>
    <property type="match status" value="1"/>
</dbReference>
<dbReference type="InterPro" id="IPR018392">
    <property type="entry name" value="LysM"/>
</dbReference>
<accession>A0AAD0HLH8</accession>
<evidence type="ECO:0000256" key="5">
    <source>
        <dbReference type="ARBA" id="ARBA00022801"/>
    </source>
</evidence>
<dbReference type="Proteomes" id="UP000264960">
    <property type="component" value="Chromosome"/>
</dbReference>
<keyword evidence="3 8" id="KW-0732">Signal</keyword>
<dbReference type="CDD" id="cd00118">
    <property type="entry name" value="LysM"/>
    <property type="match status" value="2"/>
</dbReference>
<dbReference type="Gene3D" id="3.90.1720.10">
    <property type="entry name" value="endopeptidase domain like (from Nostoc punctiforme)"/>
    <property type="match status" value="1"/>
</dbReference>
<name>A0AAD0HLH8_BACPU</name>
<dbReference type="InterPro" id="IPR010916">
    <property type="entry name" value="TonB_box_CS"/>
</dbReference>
<gene>
    <name evidence="11" type="ORF">C5695_04665</name>
</gene>
<feature type="domain" description="LysM" evidence="9">
    <location>
        <begin position="94"/>
        <end position="137"/>
    </location>
</feature>
<dbReference type="PROSITE" id="PS00430">
    <property type="entry name" value="TONB_DEPENDENT_REC_1"/>
    <property type="match status" value="1"/>
</dbReference>
<dbReference type="InterPro" id="IPR000064">
    <property type="entry name" value="NLP_P60_dom"/>
</dbReference>
<keyword evidence="4" id="KW-0677">Repeat</keyword>
<dbReference type="Pfam" id="PF00877">
    <property type="entry name" value="NLPC_P60"/>
    <property type="match status" value="1"/>
</dbReference>
<dbReference type="GO" id="GO:0008234">
    <property type="term" value="F:cysteine-type peptidase activity"/>
    <property type="evidence" value="ECO:0007669"/>
    <property type="project" value="UniProtKB-KW"/>
</dbReference>
<dbReference type="SMART" id="SM00257">
    <property type="entry name" value="LysM"/>
    <property type="match status" value="2"/>
</dbReference>
<reference evidence="11 12" key="1">
    <citation type="submission" date="2018-02" db="EMBL/GenBank/DDBJ databases">
        <title>The complete genome of two Bacillus pumilus strains from Cuatro Cienegas, Coahuila, Mexico.</title>
        <authorList>
            <person name="Zarza E."/>
            <person name="Alcaraz L.D."/>
            <person name="Aguilar-Salinas B."/>
            <person name="Islas A."/>
            <person name="Olmedo-Alvarez G."/>
        </authorList>
    </citation>
    <scope>NUCLEOTIDE SEQUENCE [LARGE SCALE GENOMIC DNA]</scope>
    <source>
        <strain evidence="11 12">145</strain>
    </source>
</reference>
<evidence type="ECO:0000256" key="7">
    <source>
        <dbReference type="ARBA" id="ARBA00023316"/>
    </source>
</evidence>
<evidence type="ECO:0000313" key="12">
    <source>
        <dbReference type="Proteomes" id="UP000264960"/>
    </source>
</evidence>
<dbReference type="GO" id="GO:0006508">
    <property type="term" value="P:proteolysis"/>
    <property type="evidence" value="ECO:0007669"/>
    <property type="project" value="UniProtKB-KW"/>
</dbReference>
<keyword evidence="6" id="KW-0788">Thiol protease</keyword>
<feature type="chain" id="PRO_5042236524" evidence="8">
    <location>
        <begin position="23"/>
        <end position="277"/>
    </location>
</feature>
<evidence type="ECO:0000256" key="6">
    <source>
        <dbReference type="ARBA" id="ARBA00022807"/>
    </source>
</evidence>
<evidence type="ECO:0000256" key="2">
    <source>
        <dbReference type="ARBA" id="ARBA00022670"/>
    </source>
</evidence>
<dbReference type="InterPro" id="IPR052062">
    <property type="entry name" value="Murein_DD/LD_carboxypeptidase"/>
</dbReference>
<dbReference type="RefSeq" id="WP_117729607.1">
    <property type="nucleotide sequence ID" value="NZ_CP027116.1"/>
</dbReference>
<dbReference type="SUPFAM" id="SSF54106">
    <property type="entry name" value="LysM domain"/>
    <property type="match status" value="2"/>
</dbReference>
<dbReference type="EMBL" id="CP027116">
    <property type="protein sequence ID" value="AVM23148.1"/>
    <property type="molecule type" value="Genomic_DNA"/>
</dbReference>
<keyword evidence="5" id="KW-0378">Hydrolase</keyword>
<dbReference type="PROSITE" id="PS51782">
    <property type="entry name" value="LYSM"/>
    <property type="match status" value="2"/>
</dbReference>
<sequence>MKKQLITAASAVLLGTTLFAGAASAQSVKVQKGDSLSVLAKKYKTTVSKIKSDNKLKSNTIYIGQTLKVNGTSSKKATKTSKTTTKVKAASTTATHKVVKGDTLSKIGKKYGMTVKELKSLNKLKTDLIKIGQKLKVKKTSKKVKSTPVKEKTVSASSLNTSKLVADAKAHNGTPYKWGGTTPKGFDCSGFMWYIINKQKKISRQTTEGFWGSMKSVSTPKVGDFVFFTTYKSGPSHMGVYLGNNKFIHAASDGVTISDMKSSYWKPIYLGAKTFVK</sequence>
<evidence type="ECO:0000256" key="4">
    <source>
        <dbReference type="ARBA" id="ARBA00022737"/>
    </source>
</evidence>
<evidence type="ECO:0000256" key="8">
    <source>
        <dbReference type="SAM" id="SignalP"/>
    </source>
</evidence>
<feature type="signal peptide" evidence="8">
    <location>
        <begin position="1"/>
        <end position="22"/>
    </location>
</feature>
<evidence type="ECO:0000259" key="10">
    <source>
        <dbReference type="PROSITE" id="PS51935"/>
    </source>
</evidence>
<proteinExistence type="inferred from homology"/>
<feature type="domain" description="NlpC/P60" evidence="10">
    <location>
        <begin position="158"/>
        <end position="276"/>
    </location>
</feature>
<dbReference type="PANTHER" id="PTHR47360">
    <property type="entry name" value="MUREIN DD-ENDOPEPTIDASE MEPS/MUREIN LD-CARBOXYPEPTIDASE"/>
    <property type="match status" value="1"/>
</dbReference>
<protein>
    <submittedName>
        <fullName evidence="11">Peptidoglycan endopeptidase</fullName>
    </submittedName>
</protein>
<dbReference type="PANTHER" id="PTHR47360:SF1">
    <property type="entry name" value="ENDOPEPTIDASE NLPC-RELATED"/>
    <property type="match status" value="1"/>
</dbReference>
<dbReference type="AlphaFoldDB" id="A0AAD0HLH8"/>
<keyword evidence="7" id="KW-0961">Cell wall biogenesis/degradation</keyword>
<dbReference type="Gene3D" id="3.10.350.10">
    <property type="entry name" value="LysM domain"/>
    <property type="match status" value="2"/>
</dbReference>
<dbReference type="InterPro" id="IPR036779">
    <property type="entry name" value="LysM_dom_sf"/>
</dbReference>
<comment type="similarity">
    <text evidence="1">Belongs to the peptidase C40 family.</text>
</comment>
<dbReference type="SUPFAM" id="SSF54001">
    <property type="entry name" value="Cysteine proteinases"/>
    <property type="match status" value="1"/>
</dbReference>
<dbReference type="Pfam" id="PF01476">
    <property type="entry name" value="LysM"/>
    <property type="match status" value="2"/>
</dbReference>
<evidence type="ECO:0000313" key="11">
    <source>
        <dbReference type="EMBL" id="AVM23148.1"/>
    </source>
</evidence>
<organism evidence="11 12">
    <name type="scientific">Bacillus pumilus</name>
    <name type="common">Bacillus mesentericus</name>
    <dbReference type="NCBI Taxonomy" id="1408"/>
    <lineage>
        <taxon>Bacteria</taxon>
        <taxon>Bacillati</taxon>
        <taxon>Bacillota</taxon>
        <taxon>Bacilli</taxon>
        <taxon>Bacillales</taxon>
        <taxon>Bacillaceae</taxon>
        <taxon>Bacillus</taxon>
    </lineage>
</organism>
<evidence type="ECO:0000259" key="9">
    <source>
        <dbReference type="PROSITE" id="PS51782"/>
    </source>
</evidence>
<keyword evidence="2" id="KW-0645">Protease</keyword>